<sequence>MTYPWMTLSVVAWMLFTAQCAQQRIVEGPSDTSARLGDTVLLKCRVESQQGAVQWVKNGYGLGNERSLLGFPRYSMEGSVSAGEYNLRITGVEIEDDDLYECQIQAAGSNPTRISNAAKLSVLVEPDPPKLLGRASKLKAVAGDRVYQSCMSKGGKPPAKIGWMIARDPKGLSLVAWFGDSKSKYSSKTDQQIASQELMDADITESIWKSSENLFTVISNISFTPIADHDGMYLVCFANHEAYRTIKTHATLLDLSFAPKVEIVISNSSILKEHGSVVLSCEVKAKPSENIQIAWLNNGEIISEATSKVVTIPNIGVEHHKSKYTCMASNEIGQSSDTKILNIAYGPRITSSEQHVEISPGEQASFVCEADGNPTPEIHWTKAGSSDVLARGNNFTIDSTQAWQRGEYECVASVDGFEPVRLLSFLHIKGPPSVSLTEEIVAYNGDTVEITCEIRGRPQPHDVLWQKNSQSLEYGRLGGRVQVHQVPRQFGIESRLVIQGIRDEDYGVYNCTAVNELGNDFQIMQLKKKSVISLITDALPMYIAIPFCFLALTSTMILICFIFRQHRRKRCGKSAKFSDERSDVTVKCEALDGGQFFPEMYASSTMENSDVICSKDYVSIPQNNPDLDYLPPPSFVGTNYHHPYLASTIDYGGGEHLPGVCFGSSYGSFVSGMNTPSVTDIYTYNPSKLEVSPLETLTEVVTPDIDVANSLINSGIPSLHERPVSRSSTHV</sequence>
<evidence type="ECO:0000256" key="4">
    <source>
        <dbReference type="ARBA" id="ARBA00023180"/>
    </source>
</evidence>
<feature type="chain" id="PRO_5044897148" description="Ig-like domain-containing protein" evidence="7">
    <location>
        <begin position="21"/>
        <end position="731"/>
    </location>
</feature>
<keyword evidence="5" id="KW-0393">Immunoglobulin domain</keyword>
<dbReference type="AlphaFoldDB" id="A0ABD6E1D0"/>
<dbReference type="InterPro" id="IPR003599">
    <property type="entry name" value="Ig_sub"/>
</dbReference>
<keyword evidence="3" id="KW-1015">Disulfide bond</keyword>
<evidence type="ECO:0000259" key="8">
    <source>
        <dbReference type="PROSITE" id="PS50835"/>
    </source>
</evidence>
<reference evidence="9 10" key="1">
    <citation type="submission" date="2024-08" db="EMBL/GenBank/DDBJ databases">
        <title>Gnathostoma spinigerum genome.</title>
        <authorList>
            <person name="Gonzalez-Bertolin B."/>
            <person name="Monzon S."/>
            <person name="Zaballos A."/>
            <person name="Jimenez P."/>
            <person name="Dekumyoy P."/>
            <person name="Varona S."/>
            <person name="Cuesta I."/>
            <person name="Sumanam S."/>
            <person name="Adisakwattana P."/>
            <person name="Gasser R.B."/>
            <person name="Hernandez-Gonzalez A."/>
            <person name="Young N.D."/>
            <person name="Perteguer M.J."/>
        </authorList>
    </citation>
    <scope>NUCLEOTIDE SEQUENCE [LARGE SCALE GENOMIC DNA]</scope>
    <source>
        <strain evidence="9">AL3</strain>
        <tissue evidence="9">Liver</tissue>
    </source>
</reference>
<proteinExistence type="predicted"/>
<evidence type="ECO:0000256" key="2">
    <source>
        <dbReference type="ARBA" id="ARBA00023136"/>
    </source>
</evidence>
<evidence type="ECO:0000256" key="5">
    <source>
        <dbReference type="ARBA" id="ARBA00023319"/>
    </source>
</evidence>
<dbReference type="EMBL" id="JBGFUD010000008">
    <property type="protein sequence ID" value="MFH4973328.1"/>
    <property type="molecule type" value="Genomic_DNA"/>
</dbReference>
<dbReference type="Gene3D" id="2.60.40.10">
    <property type="entry name" value="Immunoglobulins"/>
    <property type="match status" value="5"/>
</dbReference>
<comment type="subcellular location">
    <subcellularLocation>
        <location evidence="1">Membrane</location>
        <topology evidence="1">Single-pass type I membrane protein</topology>
    </subcellularLocation>
</comment>
<dbReference type="Proteomes" id="UP001608902">
    <property type="component" value="Unassembled WGS sequence"/>
</dbReference>
<evidence type="ECO:0000313" key="10">
    <source>
        <dbReference type="Proteomes" id="UP001608902"/>
    </source>
</evidence>
<dbReference type="InterPro" id="IPR051275">
    <property type="entry name" value="Cell_adhesion_signaling"/>
</dbReference>
<keyword evidence="2 6" id="KW-0472">Membrane</keyword>
<dbReference type="InterPro" id="IPR013783">
    <property type="entry name" value="Ig-like_fold"/>
</dbReference>
<evidence type="ECO:0000313" key="9">
    <source>
        <dbReference type="EMBL" id="MFH4973328.1"/>
    </source>
</evidence>
<keyword evidence="10" id="KW-1185">Reference proteome</keyword>
<dbReference type="InterPro" id="IPR007110">
    <property type="entry name" value="Ig-like_dom"/>
</dbReference>
<keyword evidence="4" id="KW-0325">Glycoprotein</keyword>
<feature type="domain" description="Ig-like" evidence="8">
    <location>
        <begin position="23"/>
        <end position="115"/>
    </location>
</feature>
<organism evidence="9 10">
    <name type="scientific">Gnathostoma spinigerum</name>
    <dbReference type="NCBI Taxonomy" id="75299"/>
    <lineage>
        <taxon>Eukaryota</taxon>
        <taxon>Metazoa</taxon>
        <taxon>Ecdysozoa</taxon>
        <taxon>Nematoda</taxon>
        <taxon>Chromadorea</taxon>
        <taxon>Rhabditida</taxon>
        <taxon>Spirurina</taxon>
        <taxon>Gnathostomatomorpha</taxon>
        <taxon>Gnathostomatoidea</taxon>
        <taxon>Gnathostomatidae</taxon>
        <taxon>Gnathostoma</taxon>
    </lineage>
</organism>
<dbReference type="SMART" id="SM00409">
    <property type="entry name" value="IG"/>
    <property type="match status" value="4"/>
</dbReference>
<feature type="domain" description="Ig-like" evidence="8">
    <location>
        <begin position="432"/>
        <end position="533"/>
    </location>
</feature>
<comment type="caution">
    <text evidence="9">The sequence shown here is derived from an EMBL/GenBank/DDBJ whole genome shotgun (WGS) entry which is preliminary data.</text>
</comment>
<dbReference type="SMART" id="SM00408">
    <property type="entry name" value="IGc2"/>
    <property type="match status" value="4"/>
</dbReference>
<dbReference type="SUPFAM" id="SSF48726">
    <property type="entry name" value="Immunoglobulin"/>
    <property type="match status" value="5"/>
</dbReference>
<dbReference type="InterPro" id="IPR013162">
    <property type="entry name" value="CD80_C2-set"/>
</dbReference>
<feature type="domain" description="Ig-like" evidence="8">
    <location>
        <begin position="129"/>
        <end position="247"/>
    </location>
</feature>
<dbReference type="InterPro" id="IPR013098">
    <property type="entry name" value="Ig_I-set"/>
</dbReference>
<protein>
    <recommendedName>
        <fullName evidence="8">Ig-like domain-containing protein</fullName>
    </recommendedName>
</protein>
<name>A0ABD6E1D0_9BILA</name>
<dbReference type="Pfam" id="PF08205">
    <property type="entry name" value="C2-set_2"/>
    <property type="match status" value="1"/>
</dbReference>
<feature type="domain" description="Ig-like" evidence="8">
    <location>
        <begin position="347"/>
        <end position="424"/>
    </location>
</feature>
<dbReference type="GO" id="GO:0016020">
    <property type="term" value="C:membrane"/>
    <property type="evidence" value="ECO:0007669"/>
    <property type="project" value="UniProtKB-SubCell"/>
</dbReference>
<evidence type="ECO:0000256" key="6">
    <source>
        <dbReference type="SAM" id="Phobius"/>
    </source>
</evidence>
<dbReference type="Pfam" id="PF13927">
    <property type="entry name" value="Ig_3"/>
    <property type="match status" value="3"/>
</dbReference>
<evidence type="ECO:0000256" key="1">
    <source>
        <dbReference type="ARBA" id="ARBA00004479"/>
    </source>
</evidence>
<dbReference type="InterPro" id="IPR036179">
    <property type="entry name" value="Ig-like_dom_sf"/>
</dbReference>
<feature type="domain" description="Ig-like" evidence="8">
    <location>
        <begin position="259"/>
        <end position="342"/>
    </location>
</feature>
<dbReference type="InterPro" id="IPR003598">
    <property type="entry name" value="Ig_sub2"/>
</dbReference>
<keyword evidence="6" id="KW-1133">Transmembrane helix</keyword>
<feature type="signal peptide" evidence="7">
    <location>
        <begin position="1"/>
        <end position="20"/>
    </location>
</feature>
<keyword evidence="7" id="KW-0732">Signal</keyword>
<dbReference type="PROSITE" id="PS50835">
    <property type="entry name" value="IG_LIKE"/>
    <property type="match status" value="5"/>
</dbReference>
<accession>A0ABD6E1D0</accession>
<feature type="transmembrane region" description="Helical" evidence="6">
    <location>
        <begin position="539"/>
        <end position="563"/>
    </location>
</feature>
<keyword evidence="6" id="KW-0812">Transmembrane</keyword>
<dbReference type="Pfam" id="PF07679">
    <property type="entry name" value="I-set"/>
    <property type="match status" value="1"/>
</dbReference>
<evidence type="ECO:0000256" key="7">
    <source>
        <dbReference type="SAM" id="SignalP"/>
    </source>
</evidence>
<gene>
    <name evidence="9" type="ORF">AB6A40_000037</name>
</gene>
<dbReference type="PANTHER" id="PTHR11640">
    <property type="entry name" value="NEPHRIN"/>
    <property type="match status" value="1"/>
</dbReference>
<evidence type="ECO:0000256" key="3">
    <source>
        <dbReference type="ARBA" id="ARBA00023157"/>
    </source>
</evidence>
<dbReference type="PANTHER" id="PTHR11640:SF31">
    <property type="entry name" value="IRREGULAR CHIASM C-ROUGHEST PROTEIN-RELATED"/>
    <property type="match status" value="1"/>
</dbReference>